<dbReference type="GO" id="GO:0070006">
    <property type="term" value="F:metalloaminopeptidase activity"/>
    <property type="evidence" value="ECO:0007669"/>
    <property type="project" value="TreeGrafter"/>
</dbReference>
<comment type="similarity">
    <text evidence="1">Belongs to the peptidase M1 family.</text>
</comment>
<evidence type="ECO:0000256" key="6">
    <source>
        <dbReference type="ARBA" id="ARBA00022833"/>
    </source>
</evidence>
<dbReference type="AlphaFoldDB" id="A0A3P7MVA4"/>
<organism evidence="11 12">
    <name type="scientific">Dibothriocephalus latus</name>
    <name type="common">Fish tapeworm</name>
    <name type="synonym">Diphyllobothrium latum</name>
    <dbReference type="NCBI Taxonomy" id="60516"/>
    <lineage>
        <taxon>Eukaryota</taxon>
        <taxon>Metazoa</taxon>
        <taxon>Spiralia</taxon>
        <taxon>Lophotrochozoa</taxon>
        <taxon>Platyhelminthes</taxon>
        <taxon>Cestoda</taxon>
        <taxon>Eucestoda</taxon>
        <taxon>Diphyllobothriidea</taxon>
        <taxon>Diphyllobothriidae</taxon>
        <taxon>Dibothriocephalus</taxon>
    </lineage>
</organism>
<dbReference type="InterPro" id="IPR042097">
    <property type="entry name" value="Aminopeptidase_N-like_N_sf"/>
</dbReference>
<evidence type="ECO:0000256" key="1">
    <source>
        <dbReference type="ARBA" id="ARBA00010136"/>
    </source>
</evidence>
<reference evidence="11 12" key="1">
    <citation type="submission" date="2018-11" db="EMBL/GenBank/DDBJ databases">
        <authorList>
            <consortium name="Pathogen Informatics"/>
        </authorList>
    </citation>
    <scope>NUCLEOTIDE SEQUENCE [LARGE SCALE GENOMIC DNA]</scope>
</reference>
<dbReference type="PRINTS" id="PR00756">
    <property type="entry name" value="ALADIPTASE"/>
</dbReference>
<evidence type="ECO:0000256" key="7">
    <source>
        <dbReference type="ARBA" id="ARBA00023049"/>
    </source>
</evidence>
<dbReference type="EMBL" id="UYRU01072386">
    <property type="protein sequence ID" value="VDN22191.1"/>
    <property type="molecule type" value="Genomic_DNA"/>
</dbReference>
<dbReference type="Gene3D" id="2.60.40.1730">
    <property type="entry name" value="tricorn interacting facor f3 domain"/>
    <property type="match status" value="1"/>
</dbReference>
<evidence type="ECO:0000256" key="9">
    <source>
        <dbReference type="PIRSR" id="PIRSR634016-3"/>
    </source>
</evidence>
<keyword evidence="5" id="KW-0378">Hydrolase</keyword>
<protein>
    <recommendedName>
        <fullName evidence="10">Peptidase M1 membrane alanine aminopeptidase domain-containing protein</fullName>
    </recommendedName>
</protein>
<dbReference type="InterPro" id="IPR001930">
    <property type="entry name" value="Peptidase_M1"/>
</dbReference>
<evidence type="ECO:0000256" key="4">
    <source>
        <dbReference type="ARBA" id="ARBA00022723"/>
    </source>
</evidence>
<sequence>MSFYTPQPEVSREVVATPAGLPAPTNSRNYVKVTFDQSPVMSTYLVAMVIGHFDHCSVDDPNGVKIRVFTPVGKAHYGYHALRMAKSALPFYADLFGTKFPLPKLDLIAIPDFSMGAMENWGLITYRQVFKALAVSPLCVTLLETSLLIDAAKSSLQSKRNVARTVSHELAHMWFGNLVTMEWWTHLWLNEGFATFIEYLAVDHCFPEYDIWVSSASTIVAS</sequence>
<dbReference type="PANTHER" id="PTHR11533">
    <property type="entry name" value="PROTEASE M1 ZINC METALLOPROTEASE"/>
    <property type="match status" value="1"/>
</dbReference>
<dbReference type="GO" id="GO:0005737">
    <property type="term" value="C:cytoplasm"/>
    <property type="evidence" value="ECO:0007669"/>
    <property type="project" value="TreeGrafter"/>
</dbReference>
<dbReference type="PANTHER" id="PTHR11533:SF174">
    <property type="entry name" value="PUROMYCIN-SENSITIVE AMINOPEPTIDASE-RELATED"/>
    <property type="match status" value="1"/>
</dbReference>
<dbReference type="GO" id="GO:0043171">
    <property type="term" value="P:peptide catabolic process"/>
    <property type="evidence" value="ECO:0007669"/>
    <property type="project" value="TreeGrafter"/>
</dbReference>
<dbReference type="InterPro" id="IPR027268">
    <property type="entry name" value="Peptidase_M4/M1_CTD_sf"/>
</dbReference>
<feature type="binding site" evidence="9">
    <location>
        <position position="191"/>
    </location>
    <ligand>
        <name>Zn(2+)</name>
        <dbReference type="ChEBI" id="CHEBI:29105"/>
        <note>catalytic</note>
    </ligand>
</feature>
<feature type="binding site" evidence="9">
    <location>
        <position position="168"/>
    </location>
    <ligand>
        <name>Zn(2+)</name>
        <dbReference type="ChEBI" id="CHEBI:29105"/>
        <note>catalytic</note>
    </ligand>
</feature>
<evidence type="ECO:0000259" key="10">
    <source>
        <dbReference type="Pfam" id="PF01433"/>
    </source>
</evidence>
<accession>A0A3P7MVA4</accession>
<dbReference type="InterPro" id="IPR014782">
    <property type="entry name" value="Peptidase_M1_dom"/>
</dbReference>
<dbReference type="SUPFAM" id="SSF55486">
    <property type="entry name" value="Metalloproteases ('zincins'), catalytic domain"/>
    <property type="match status" value="1"/>
</dbReference>
<keyword evidence="6 9" id="KW-0862">Zinc</keyword>
<dbReference type="GO" id="GO:0005615">
    <property type="term" value="C:extracellular space"/>
    <property type="evidence" value="ECO:0007669"/>
    <property type="project" value="TreeGrafter"/>
</dbReference>
<keyword evidence="3" id="KW-0645">Protease</keyword>
<feature type="binding site" evidence="9">
    <location>
        <position position="172"/>
    </location>
    <ligand>
        <name>Zn(2+)</name>
        <dbReference type="ChEBI" id="CHEBI:29105"/>
        <note>catalytic</note>
    </ligand>
</feature>
<dbReference type="InterPro" id="IPR034016">
    <property type="entry name" value="M1_APN-typ"/>
</dbReference>
<comment type="cofactor">
    <cofactor evidence="9">
        <name>Zn(2+)</name>
        <dbReference type="ChEBI" id="CHEBI:29105"/>
    </cofactor>
    <text evidence="9">Binds 1 zinc ion per subunit.</text>
</comment>
<dbReference type="OrthoDB" id="10031169at2759"/>
<dbReference type="GO" id="GO:0042277">
    <property type="term" value="F:peptide binding"/>
    <property type="evidence" value="ECO:0007669"/>
    <property type="project" value="TreeGrafter"/>
</dbReference>
<feature type="active site" description="Proton acceptor" evidence="8">
    <location>
        <position position="169"/>
    </location>
</feature>
<dbReference type="GO" id="GO:0006508">
    <property type="term" value="P:proteolysis"/>
    <property type="evidence" value="ECO:0007669"/>
    <property type="project" value="UniProtKB-KW"/>
</dbReference>
<evidence type="ECO:0000313" key="12">
    <source>
        <dbReference type="Proteomes" id="UP000281553"/>
    </source>
</evidence>
<keyword evidence="4 9" id="KW-0479">Metal-binding</keyword>
<dbReference type="Gene3D" id="1.10.390.10">
    <property type="entry name" value="Neutral Protease Domain 2"/>
    <property type="match status" value="1"/>
</dbReference>
<evidence type="ECO:0000313" key="11">
    <source>
        <dbReference type="EMBL" id="VDN22191.1"/>
    </source>
</evidence>
<dbReference type="InterPro" id="IPR050344">
    <property type="entry name" value="Peptidase_M1_aminopeptidases"/>
</dbReference>
<dbReference type="GO" id="GO:0016020">
    <property type="term" value="C:membrane"/>
    <property type="evidence" value="ECO:0007669"/>
    <property type="project" value="TreeGrafter"/>
</dbReference>
<keyword evidence="12" id="KW-1185">Reference proteome</keyword>
<dbReference type="GO" id="GO:0008270">
    <property type="term" value="F:zinc ion binding"/>
    <property type="evidence" value="ECO:0007669"/>
    <property type="project" value="InterPro"/>
</dbReference>
<dbReference type="Proteomes" id="UP000281553">
    <property type="component" value="Unassembled WGS sequence"/>
</dbReference>
<evidence type="ECO:0000256" key="5">
    <source>
        <dbReference type="ARBA" id="ARBA00022801"/>
    </source>
</evidence>
<feature type="domain" description="Peptidase M1 membrane alanine aminopeptidase" evidence="10">
    <location>
        <begin position="81"/>
        <end position="214"/>
    </location>
</feature>
<dbReference type="CDD" id="cd09601">
    <property type="entry name" value="M1_APN-Q_like"/>
    <property type="match status" value="1"/>
</dbReference>
<proteinExistence type="inferred from homology"/>
<evidence type="ECO:0000256" key="3">
    <source>
        <dbReference type="ARBA" id="ARBA00022670"/>
    </source>
</evidence>
<dbReference type="Pfam" id="PF01433">
    <property type="entry name" value="Peptidase_M1"/>
    <property type="match status" value="1"/>
</dbReference>
<evidence type="ECO:0000256" key="2">
    <source>
        <dbReference type="ARBA" id="ARBA00022438"/>
    </source>
</evidence>
<name>A0A3P7MVA4_DIBLA</name>
<keyword evidence="7" id="KW-0482">Metalloprotease</keyword>
<keyword evidence="2" id="KW-0031">Aminopeptidase</keyword>
<evidence type="ECO:0000256" key="8">
    <source>
        <dbReference type="PIRSR" id="PIRSR634016-1"/>
    </source>
</evidence>
<gene>
    <name evidence="11" type="ORF">DILT_LOCUS14001</name>
</gene>